<protein>
    <recommendedName>
        <fullName evidence="8">Rhodopsin domain-containing protein</fullName>
    </recommendedName>
</protein>
<accession>A0AAJ0MF46</accession>
<feature type="domain" description="Rhodopsin" evidence="8">
    <location>
        <begin position="57"/>
        <end position="299"/>
    </location>
</feature>
<comment type="subcellular location">
    <subcellularLocation>
        <location evidence="1">Membrane</location>
        <topology evidence="1">Multi-pass membrane protein</topology>
    </subcellularLocation>
</comment>
<evidence type="ECO:0000313" key="10">
    <source>
        <dbReference type="Proteomes" id="UP001275084"/>
    </source>
</evidence>
<dbReference type="PANTHER" id="PTHR33048">
    <property type="entry name" value="PTH11-LIKE INTEGRAL MEMBRANE PROTEIN (AFU_ORTHOLOGUE AFUA_5G11245)"/>
    <property type="match status" value="1"/>
</dbReference>
<evidence type="ECO:0000256" key="5">
    <source>
        <dbReference type="ARBA" id="ARBA00038359"/>
    </source>
</evidence>
<feature type="region of interest" description="Disordered" evidence="6">
    <location>
        <begin position="1"/>
        <end position="23"/>
    </location>
</feature>
<keyword evidence="3 7" id="KW-1133">Transmembrane helix</keyword>
<evidence type="ECO:0000256" key="6">
    <source>
        <dbReference type="SAM" id="MobiDB-lite"/>
    </source>
</evidence>
<organism evidence="9 10">
    <name type="scientific">Lasiosphaeria hispida</name>
    <dbReference type="NCBI Taxonomy" id="260671"/>
    <lineage>
        <taxon>Eukaryota</taxon>
        <taxon>Fungi</taxon>
        <taxon>Dikarya</taxon>
        <taxon>Ascomycota</taxon>
        <taxon>Pezizomycotina</taxon>
        <taxon>Sordariomycetes</taxon>
        <taxon>Sordariomycetidae</taxon>
        <taxon>Sordariales</taxon>
        <taxon>Lasiosphaeriaceae</taxon>
        <taxon>Lasiosphaeria</taxon>
    </lineage>
</organism>
<evidence type="ECO:0000256" key="4">
    <source>
        <dbReference type="ARBA" id="ARBA00023136"/>
    </source>
</evidence>
<feature type="transmembrane region" description="Helical" evidence="7">
    <location>
        <begin position="77"/>
        <end position="97"/>
    </location>
</feature>
<feature type="transmembrane region" description="Helical" evidence="7">
    <location>
        <begin position="151"/>
        <end position="179"/>
    </location>
</feature>
<comment type="caution">
    <text evidence="9">The sequence shown here is derived from an EMBL/GenBank/DDBJ whole genome shotgun (WGS) entry which is preliminary data.</text>
</comment>
<keyword evidence="10" id="KW-1185">Reference proteome</keyword>
<gene>
    <name evidence="9" type="ORF">B0T25DRAFT_449639</name>
</gene>
<dbReference type="GO" id="GO:0016020">
    <property type="term" value="C:membrane"/>
    <property type="evidence" value="ECO:0007669"/>
    <property type="project" value="UniProtKB-SubCell"/>
</dbReference>
<evidence type="ECO:0000259" key="8">
    <source>
        <dbReference type="Pfam" id="PF20684"/>
    </source>
</evidence>
<dbReference type="InterPro" id="IPR052337">
    <property type="entry name" value="SAT4-like"/>
</dbReference>
<evidence type="ECO:0000313" key="9">
    <source>
        <dbReference type="EMBL" id="KAK3356365.1"/>
    </source>
</evidence>
<dbReference type="InterPro" id="IPR049326">
    <property type="entry name" value="Rhodopsin_dom_fungi"/>
</dbReference>
<feature type="transmembrane region" description="Helical" evidence="7">
    <location>
        <begin position="235"/>
        <end position="261"/>
    </location>
</feature>
<dbReference type="EMBL" id="JAUIQD010000003">
    <property type="protein sequence ID" value="KAK3356365.1"/>
    <property type="molecule type" value="Genomic_DNA"/>
</dbReference>
<evidence type="ECO:0000256" key="7">
    <source>
        <dbReference type="SAM" id="Phobius"/>
    </source>
</evidence>
<feature type="region of interest" description="Disordered" evidence="6">
    <location>
        <begin position="385"/>
        <end position="411"/>
    </location>
</feature>
<sequence length="411" mass="45239">MDPTGVGSDPSAGGAFGPPDPNLIPSPPTDSAEQLAYTFGILTVALNIISFLFFIGRILTRTVPVFRLGWDDYVISVAWVLIFSNSILLLLTVPYVFGGDPSAFTLQDVIDANRYAVLSQPIWAWSMATIKISVAAMLLRLEQSRFRIRFLWAMIWLQIVVCIYNTLSTVLQCIPLYAAWDLLGLITDAKCWSKEAIRINSICISSFNIVTDVIFAMMPITFLKKLQVPLRERIVIGMLMGLGIFASAASIIKAVVAANFGRTDDANREGINMGMWSIVEEQIAFIAACIPCLRSPFQRVLQRFGLVTTQHSTNVKPTSRAGSGYGRMGSKLTSVGVGGGIKMKDMMMSRDDAAYSEENILPQASELRALKGGEIWRTTEVRFESNSNAIQPPPRAETHEKGKARWVGGKK</sequence>
<feature type="transmembrane region" description="Helical" evidence="7">
    <location>
        <begin position="35"/>
        <end position="56"/>
    </location>
</feature>
<dbReference type="AlphaFoldDB" id="A0AAJ0MF46"/>
<reference evidence="9" key="2">
    <citation type="submission" date="2023-06" db="EMBL/GenBank/DDBJ databases">
        <authorList>
            <consortium name="Lawrence Berkeley National Laboratory"/>
            <person name="Haridas S."/>
            <person name="Hensen N."/>
            <person name="Bonometti L."/>
            <person name="Westerberg I."/>
            <person name="Brannstrom I.O."/>
            <person name="Guillou S."/>
            <person name="Cros-Aarteil S."/>
            <person name="Calhoun S."/>
            <person name="Kuo A."/>
            <person name="Mondo S."/>
            <person name="Pangilinan J."/>
            <person name="Riley R."/>
            <person name="Labutti K."/>
            <person name="Andreopoulos B."/>
            <person name="Lipzen A."/>
            <person name="Chen C."/>
            <person name="Yanf M."/>
            <person name="Daum C."/>
            <person name="Ng V."/>
            <person name="Clum A."/>
            <person name="Steindorff A."/>
            <person name="Ohm R."/>
            <person name="Martin F."/>
            <person name="Silar P."/>
            <person name="Natvig D."/>
            <person name="Lalanne C."/>
            <person name="Gautier V."/>
            <person name="Ament-Velasquez S.L."/>
            <person name="Kruys A."/>
            <person name="Hutchinson M.I."/>
            <person name="Powell A.J."/>
            <person name="Barry K."/>
            <person name="Miller A.N."/>
            <person name="Grigoriev I.V."/>
            <person name="Debuchy R."/>
            <person name="Gladieux P."/>
            <person name="Thoren M.H."/>
            <person name="Johannesson H."/>
        </authorList>
    </citation>
    <scope>NUCLEOTIDE SEQUENCE</scope>
    <source>
        <strain evidence="9">CBS 955.72</strain>
    </source>
</reference>
<dbReference type="PANTHER" id="PTHR33048:SF93">
    <property type="entry name" value="INTEGRAL MEMBRANE PROTEIN"/>
    <property type="match status" value="1"/>
</dbReference>
<comment type="similarity">
    <text evidence="5">Belongs to the SAT4 family.</text>
</comment>
<feature type="transmembrane region" description="Helical" evidence="7">
    <location>
        <begin position="122"/>
        <end position="139"/>
    </location>
</feature>
<evidence type="ECO:0000256" key="1">
    <source>
        <dbReference type="ARBA" id="ARBA00004141"/>
    </source>
</evidence>
<evidence type="ECO:0000256" key="2">
    <source>
        <dbReference type="ARBA" id="ARBA00022692"/>
    </source>
</evidence>
<dbReference type="Proteomes" id="UP001275084">
    <property type="component" value="Unassembled WGS sequence"/>
</dbReference>
<proteinExistence type="inferred from homology"/>
<keyword evidence="2 7" id="KW-0812">Transmembrane</keyword>
<reference evidence="9" key="1">
    <citation type="journal article" date="2023" name="Mol. Phylogenet. Evol.">
        <title>Genome-scale phylogeny and comparative genomics of the fungal order Sordariales.</title>
        <authorList>
            <person name="Hensen N."/>
            <person name="Bonometti L."/>
            <person name="Westerberg I."/>
            <person name="Brannstrom I.O."/>
            <person name="Guillou S."/>
            <person name="Cros-Aarteil S."/>
            <person name="Calhoun S."/>
            <person name="Haridas S."/>
            <person name="Kuo A."/>
            <person name="Mondo S."/>
            <person name="Pangilinan J."/>
            <person name="Riley R."/>
            <person name="LaButti K."/>
            <person name="Andreopoulos B."/>
            <person name="Lipzen A."/>
            <person name="Chen C."/>
            <person name="Yan M."/>
            <person name="Daum C."/>
            <person name="Ng V."/>
            <person name="Clum A."/>
            <person name="Steindorff A."/>
            <person name="Ohm R.A."/>
            <person name="Martin F."/>
            <person name="Silar P."/>
            <person name="Natvig D.O."/>
            <person name="Lalanne C."/>
            <person name="Gautier V."/>
            <person name="Ament-Velasquez S.L."/>
            <person name="Kruys A."/>
            <person name="Hutchinson M.I."/>
            <person name="Powell A.J."/>
            <person name="Barry K."/>
            <person name="Miller A.N."/>
            <person name="Grigoriev I.V."/>
            <person name="Debuchy R."/>
            <person name="Gladieux P."/>
            <person name="Hiltunen Thoren M."/>
            <person name="Johannesson H."/>
        </authorList>
    </citation>
    <scope>NUCLEOTIDE SEQUENCE</scope>
    <source>
        <strain evidence="9">CBS 955.72</strain>
    </source>
</reference>
<name>A0AAJ0MF46_9PEZI</name>
<keyword evidence="4 7" id="KW-0472">Membrane</keyword>
<dbReference type="Pfam" id="PF20684">
    <property type="entry name" value="Fung_rhodopsin"/>
    <property type="match status" value="1"/>
</dbReference>
<evidence type="ECO:0000256" key="3">
    <source>
        <dbReference type="ARBA" id="ARBA00022989"/>
    </source>
</evidence>